<evidence type="ECO:0000313" key="3">
    <source>
        <dbReference type="EMBL" id="PHU39311.1"/>
    </source>
</evidence>
<keyword evidence="4" id="KW-1185">Reference proteome</keyword>
<organism evidence="3 4">
    <name type="scientific">Pseudobutyrivibrio ruminis</name>
    <dbReference type="NCBI Taxonomy" id="46206"/>
    <lineage>
        <taxon>Bacteria</taxon>
        <taxon>Bacillati</taxon>
        <taxon>Bacillota</taxon>
        <taxon>Clostridia</taxon>
        <taxon>Lachnospirales</taxon>
        <taxon>Lachnospiraceae</taxon>
        <taxon>Pseudobutyrivibrio</taxon>
    </lineage>
</organism>
<dbReference type="Proteomes" id="UP000224317">
    <property type="component" value="Unassembled WGS sequence"/>
</dbReference>
<feature type="chain" id="PRO_5013968920" description="Lipoprotein" evidence="2">
    <location>
        <begin position="19"/>
        <end position="173"/>
    </location>
</feature>
<keyword evidence="2" id="KW-0732">Signal</keyword>
<comment type="caution">
    <text evidence="3">The sequence shown here is derived from an EMBL/GenBank/DDBJ whole genome shotgun (WGS) entry which is preliminary data.</text>
</comment>
<dbReference type="AlphaFoldDB" id="A0A2G3E808"/>
<evidence type="ECO:0008006" key="5">
    <source>
        <dbReference type="Google" id="ProtNLM"/>
    </source>
</evidence>
<dbReference type="EMBL" id="PDYH01000057">
    <property type="protein sequence ID" value="PHU39311.1"/>
    <property type="molecule type" value="Genomic_DNA"/>
</dbReference>
<reference evidence="3" key="1">
    <citation type="submission" date="2017-10" db="EMBL/GenBank/DDBJ databases">
        <title>Resolving the taxonomy of Roseburia spp., Eubacterium rectale and Agathobacter spp. through phylogenomic analysis.</title>
        <authorList>
            <person name="Sheridan P.O."/>
            <person name="Walker A.W."/>
            <person name="Duncan S.H."/>
            <person name="Scott K.P."/>
            <person name="Toole P.W.O."/>
            <person name="Luis P."/>
            <person name="Flint H.J."/>
        </authorList>
    </citation>
    <scope>NUCLEOTIDE SEQUENCE [LARGE SCALE GENOMIC DNA]</scope>
    <source>
        <strain evidence="3">JK10</strain>
    </source>
</reference>
<name>A0A2G3E808_9FIRM</name>
<proteinExistence type="predicted"/>
<sequence>MKKRVLFLACLMAVMAVACGKKDDQEDIIGGADEPTTIVLDASDTEDTQQQEEEVEETEDTVEESDAETSEEATADDVITDDQALSAIRKYCIQQNPDLEDMAESDDYTLYWNVESSDAEQIVVAYRSYTAAIIRYYIDVQTGDTYVTEFVSGITDGEEKTGENFNIRDYIEE</sequence>
<dbReference type="PROSITE" id="PS51257">
    <property type="entry name" value="PROKAR_LIPOPROTEIN"/>
    <property type="match status" value="1"/>
</dbReference>
<accession>A0A2G3E808</accession>
<feature type="signal peptide" evidence="2">
    <location>
        <begin position="1"/>
        <end position="18"/>
    </location>
</feature>
<protein>
    <recommendedName>
        <fullName evidence="5">Lipoprotein</fullName>
    </recommendedName>
</protein>
<dbReference type="RefSeq" id="WP_099413842.1">
    <property type="nucleotide sequence ID" value="NZ_PDYH01000057.1"/>
</dbReference>
<evidence type="ECO:0000256" key="2">
    <source>
        <dbReference type="SAM" id="SignalP"/>
    </source>
</evidence>
<evidence type="ECO:0000313" key="4">
    <source>
        <dbReference type="Proteomes" id="UP000224317"/>
    </source>
</evidence>
<feature type="region of interest" description="Disordered" evidence="1">
    <location>
        <begin position="45"/>
        <end position="77"/>
    </location>
</feature>
<gene>
    <name evidence="3" type="ORF">CSX00_11990</name>
</gene>
<evidence type="ECO:0000256" key="1">
    <source>
        <dbReference type="SAM" id="MobiDB-lite"/>
    </source>
</evidence>